<feature type="region of interest" description="Disordered" evidence="1">
    <location>
        <begin position="97"/>
        <end position="136"/>
    </location>
</feature>
<feature type="compositionally biased region" description="Acidic residues" evidence="1">
    <location>
        <begin position="316"/>
        <end position="328"/>
    </location>
</feature>
<dbReference type="Pfam" id="PF15335">
    <property type="entry name" value="CAAP1"/>
    <property type="match status" value="1"/>
</dbReference>
<sequence length="617" mass="70009">MHKSKRKGRTAKIPKPIKVKKEKIEEERTPQSMALHMDDRLELVKQIFGTLKPKTIVNLAPDFLKSKRLEEIEEACLNELLCVSSKRLKSIITATKCPTDTESSDTNSDVERDEELISLEEISSGSEIEGNSSKKGEDGQISVLELLELQARARAIRSQLALEPVTKIEVDSDENTSKSRKTNKTIKETQTSNELKRSSSGQESQKSIKQSKANISGGETFKTNIQLINQTERRKKIKLKRNYRCTSAQDLNTGKGESIEKSPDEEKPNKDNEKQKDYNQESTKIFIKQEKKVRRSLSPDVIPIILEAETLLISDSSDDDDDDLDDEYTENKNPENSFEKKEEDHHKEISKESNDKLSTKEKDEEDKNYITNNNNNNNNEKDGEEGTPISIEKLEDTVKNEVDHNFATISGNTKNMKIKDDKQNANANNGHALIATKEAENSQLATTTSPKAPAVKTTPLSISDEDDDERNDDVISLEGGDLENEMIEHLQNDASNTNSSFAEMKSNIYDEEQKSQDDSQPDDVISLDSSDDEHRKNAESWHSRYIKSSKVSRVLAASRLSKRVRDRIKKSKSSKKNASRENLNMEKRESTPDFKSRHEDGSVEQYKELLELRQRKS</sequence>
<evidence type="ECO:0000256" key="1">
    <source>
        <dbReference type="SAM" id="MobiDB-lite"/>
    </source>
</evidence>
<feature type="compositionally biased region" description="Polar residues" evidence="1">
    <location>
        <begin position="492"/>
        <end position="501"/>
    </location>
</feature>
<feature type="compositionally biased region" description="Basic and acidic residues" evidence="1">
    <location>
        <begin position="583"/>
        <end position="605"/>
    </location>
</feature>
<dbReference type="InterPro" id="IPR038991">
    <property type="entry name" value="CAAP1"/>
</dbReference>
<name>A0A1A9WEA8_9MUSC</name>
<feature type="compositionally biased region" description="Polar residues" evidence="1">
    <location>
        <begin position="97"/>
        <end position="107"/>
    </location>
</feature>
<reference evidence="2" key="2">
    <citation type="submission" date="2020-05" db="UniProtKB">
        <authorList>
            <consortium name="EnsemblMetazoa"/>
        </authorList>
    </citation>
    <scope>IDENTIFICATION</scope>
    <source>
        <strain evidence="2">IAEA</strain>
    </source>
</reference>
<feature type="region of interest" description="Disordered" evidence="1">
    <location>
        <begin position="436"/>
        <end position="544"/>
    </location>
</feature>
<evidence type="ECO:0000313" key="3">
    <source>
        <dbReference type="Proteomes" id="UP000091820"/>
    </source>
</evidence>
<feature type="compositionally biased region" description="Basic and acidic residues" evidence="1">
    <location>
        <begin position="532"/>
        <end position="542"/>
    </location>
</feature>
<feature type="compositionally biased region" description="Basic and acidic residues" evidence="1">
    <location>
        <begin position="329"/>
        <end position="368"/>
    </location>
</feature>
<feature type="region of interest" description="Disordered" evidence="1">
    <location>
        <begin position="562"/>
        <end position="605"/>
    </location>
</feature>
<dbReference type="PANTHER" id="PTHR14740">
    <property type="entry name" value="CASPASE ACTIVITY AND APOPTOSIS INHIBITOR 1"/>
    <property type="match status" value="1"/>
</dbReference>
<dbReference type="VEuPathDB" id="VectorBase:GBRI016340"/>
<dbReference type="Proteomes" id="UP000091820">
    <property type="component" value="Unassembled WGS sequence"/>
</dbReference>
<feature type="region of interest" description="Disordered" evidence="1">
    <location>
        <begin position="169"/>
        <end position="215"/>
    </location>
</feature>
<dbReference type="AlphaFoldDB" id="A0A1A9WEA8"/>
<feature type="compositionally biased region" description="Basic residues" evidence="1">
    <location>
        <begin position="562"/>
        <end position="577"/>
    </location>
</feature>
<dbReference type="EnsemblMetazoa" id="GBRI016340-RA">
    <property type="protein sequence ID" value="GBRI016340-PA"/>
    <property type="gene ID" value="GBRI016340"/>
</dbReference>
<dbReference type="PANTHER" id="PTHR14740:SF3">
    <property type="entry name" value="CASPASE ACTIVITY AND APOPTOSIS INHIBITOR 1"/>
    <property type="match status" value="1"/>
</dbReference>
<protein>
    <submittedName>
        <fullName evidence="2">Uncharacterized protein</fullName>
    </submittedName>
</protein>
<organism evidence="2 3">
    <name type="scientific">Glossina brevipalpis</name>
    <dbReference type="NCBI Taxonomy" id="37001"/>
    <lineage>
        <taxon>Eukaryota</taxon>
        <taxon>Metazoa</taxon>
        <taxon>Ecdysozoa</taxon>
        <taxon>Arthropoda</taxon>
        <taxon>Hexapoda</taxon>
        <taxon>Insecta</taxon>
        <taxon>Pterygota</taxon>
        <taxon>Neoptera</taxon>
        <taxon>Endopterygota</taxon>
        <taxon>Diptera</taxon>
        <taxon>Brachycera</taxon>
        <taxon>Muscomorpha</taxon>
        <taxon>Hippoboscoidea</taxon>
        <taxon>Glossinidae</taxon>
        <taxon>Glossina</taxon>
    </lineage>
</organism>
<feature type="region of interest" description="Disordered" evidence="1">
    <location>
        <begin position="248"/>
        <end position="289"/>
    </location>
</feature>
<reference evidence="3" key="1">
    <citation type="submission" date="2014-03" db="EMBL/GenBank/DDBJ databases">
        <authorList>
            <person name="Aksoy S."/>
            <person name="Warren W."/>
            <person name="Wilson R.K."/>
        </authorList>
    </citation>
    <scope>NUCLEOTIDE SEQUENCE [LARGE SCALE GENOMIC DNA]</scope>
    <source>
        <strain evidence="3">IAEA</strain>
    </source>
</reference>
<feature type="compositionally biased region" description="Polar residues" evidence="1">
    <location>
        <begin position="188"/>
        <end position="214"/>
    </location>
</feature>
<feature type="region of interest" description="Disordered" evidence="1">
    <location>
        <begin position="313"/>
        <end position="395"/>
    </location>
</feature>
<dbReference type="GO" id="GO:0042981">
    <property type="term" value="P:regulation of apoptotic process"/>
    <property type="evidence" value="ECO:0007669"/>
    <property type="project" value="InterPro"/>
</dbReference>
<proteinExistence type="predicted"/>
<feature type="compositionally biased region" description="Polar residues" evidence="1">
    <location>
        <begin position="441"/>
        <end position="450"/>
    </location>
</feature>
<keyword evidence="3" id="KW-1185">Reference proteome</keyword>
<evidence type="ECO:0000313" key="2">
    <source>
        <dbReference type="EnsemblMetazoa" id="GBRI016340-PA"/>
    </source>
</evidence>
<feature type="compositionally biased region" description="Low complexity" evidence="1">
    <location>
        <begin position="119"/>
        <end position="131"/>
    </location>
</feature>
<accession>A0A1A9WEA8</accession>
<feature type="compositionally biased region" description="Basic and acidic residues" evidence="1">
    <location>
        <begin position="257"/>
        <end position="279"/>
    </location>
</feature>